<evidence type="ECO:0000313" key="2">
    <source>
        <dbReference type="Proteomes" id="UP000267027"/>
    </source>
</evidence>
<evidence type="ECO:0000313" key="1">
    <source>
        <dbReference type="EMBL" id="VDM60266.1"/>
    </source>
</evidence>
<accession>A0A0R3PSN5</accession>
<reference evidence="1 2" key="2">
    <citation type="submission" date="2018-11" db="EMBL/GenBank/DDBJ databases">
        <authorList>
            <consortium name="Pathogen Informatics"/>
        </authorList>
    </citation>
    <scope>NUCLEOTIDE SEQUENCE [LARGE SCALE GENOMIC DNA]</scope>
    <source>
        <strain evidence="1 2">Costa Rica</strain>
    </source>
</reference>
<proteinExistence type="predicted"/>
<sequence length="59" mass="6695">MIHLQVHLQTPCYECCLVQATSTELFPAISRPESLNTVVCIPYETAQPRTATGVVYKWR</sequence>
<protein>
    <submittedName>
        <fullName evidence="1 3">Uncharacterized protein</fullName>
    </submittedName>
</protein>
<gene>
    <name evidence="1" type="ORF">ACOC_LOCUS8681</name>
</gene>
<organism evidence="3">
    <name type="scientific">Angiostrongylus costaricensis</name>
    <name type="common">Nematode worm</name>
    <dbReference type="NCBI Taxonomy" id="334426"/>
    <lineage>
        <taxon>Eukaryota</taxon>
        <taxon>Metazoa</taxon>
        <taxon>Ecdysozoa</taxon>
        <taxon>Nematoda</taxon>
        <taxon>Chromadorea</taxon>
        <taxon>Rhabditida</taxon>
        <taxon>Rhabditina</taxon>
        <taxon>Rhabditomorpha</taxon>
        <taxon>Strongyloidea</taxon>
        <taxon>Metastrongylidae</taxon>
        <taxon>Angiostrongylus</taxon>
    </lineage>
</organism>
<dbReference type="Proteomes" id="UP000267027">
    <property type="component" value="Unassembled WGS sequence"/>
</dbReference>
<dbReference type="EMBL" id="UYYA01004187">
    <property type="protein sequence ID" value="VDM60266.1"/>
    <property type="molecule type" value="Genomic_DNA"/>
</dbReference>
<dbReference type="AlphaFoldDB" id="A0A0R3PSN5"/>
<name>A0A0R3PSN5_ANGCS</name>
<dbReference type="OrthoDB" id="5825915at2759"/>
<evidence type="ECO:0000313" key="3">
    <source>
        <dbReference type="WBParaSite" id="ACOC_0000868001-mRNA-1"/>
    </source>
</evidence>
<keyword evidence="2" id="KW-1185">Reference proteome</keyword>
<dbReference type="OMA" id="CIPYETA"/>
<reference evidence="3" key="1">
    <citation type="submission" date="2017-02" db="UniProtKB">
        <authorList>
            <consortium name="WormBaseParasite"/>
        </authorList>
    </citation>
    <scope>IDENTIFICATION</scope>
</reference>
<dbReference type="WBParaSite" id="ACOC_0000868001-mRNA-1">
    <property type="protein sequence ID" value="ACOC_0000868001-mRNA-1"/>
    <property type="gene ID" value="ACOC_0000868001"/>
</dbReference>